<reference evidence="3 4" key="1">
    <citation type="submission" date="2020-08" db="EMBL/GenBank/DDBJ databases">
        <title>A Genomic Blueprint of the Chicken Gut Microbiome.</title>
        <authorList>
            <person name="Gilroy R."/>
            <person name="Ravi A."/>
            <person name="Getino M."/>
            <person name="Pursley I."/>
            <person name="Horton D.L."/>
            <person name="Alikhan N.-F."/>
            <person name="Baker D."/>
            <person name="Gharbi K."/>
            <person name="Hall N."/>
            <person name="Watson M."/>
            <person name="Adriaenssens E.M."/>
            <person name="Foster-Nyarko E."/>
            <person name="Jarju S."/>
            <person name="Secka A."/>
            <person name="Antonio M."/>
            <person name="Oren A."/>
            <person name="Chaudhuri R."/>
            <person name="La Ragione R.M."/>
            <person name="Hildebrand F."/>
            <person name="Pallen M.J."/>
        </authorList>
    </citation>
    <scope>NUCLEOTIDE SEQUENCE [LARGE SCALE GENOMIC DNA]</scope>
    <source>
        <strain evidence="3 4">Sa5BUN4</strain>
    </source>
</reference>
<keyword evidence="4" id="KW-1185">Reference proteome</keyword>
<dbReference type="Proteomes" id="UP000636938">
    <property type="component" value="Unassembled WGS sequence"/>
</dbReference>
<accession>A0A8X8K5C5</accession>
<comment type="caution">
    <text evidence="3">The sequence shown here is derived from an EMBL/GenBank/DDBJ whole genome shotgun (WGS) entry which is preliminary data.</text>
</comment>
<name>A0A8X8K5C5_9GAMM</name>
<keyword evidence="2" id="KW-0732">Signal</keyword>
<evidence type="ECO:0000313" key="4">
    <source>
        <dbReference type="Proteomes" id="UP000636938"/>
    </source>
</evidence>
<feature type="chain" id="PRO_5036466422" evidence="2">
    <location>
        <begin position="26"/>
        <end position="427"/>
    </location>
</feature>
<feature type="signal peptide" evidence="2">
    <location>
        <begin position="1"/>
        <end position="25"/>
    </location>
</feature>
<sequence>MSSMTLPLRAITALFFLSATAVASAQDCAVYDEATCGNQLYSADATRLQQWCEQGTGVACSGLLREWVSEARQADTRAPNDDPDLQEPAVCKEADPAYDEQACEEAAKAALSKAMGMTLTGVFDQREIVLPTARLEALQALCVAHPDGDFCREVAEEQWKAGGFAQAVAALQLSCRSGDERACELHAPLQALGGAPRPQPATSVPCGEYRSEGGLLDTLDFGDGGLVGLGLGAQARARLEDGAIRLRHDKGGDFVFQTLPGGRLVGMDEWTRMRVFQRAGGKAQCAEAVVFNVVPLPRDCPQAASGDGAAACCKAGSLQGCNTLGNQQALAGDWVKAAGSYLQVCRAGVREGCENLASAQENSAEVDARGQLQQLCEADRSGRHVACDVVATRNWTLMELGRALQDAAEESSKDDAPAPSRTRNHKR</sequence>
<gene>
    <name evidence="3" type="ORF">H9654_10490</name>
</gene>
<dbReference type="EMBL" id="JACSQS010000009">
    <property type="protein sequence ID" value="MBD7954626.1"/>
    <property type="molecule type" value="Genomic_DNA"/>
</dbReference>
<dbReference type="RefSeq" id="WP_191770778.1">
    <property type="nucleotide sequence ID" value="NZ_JACSQS010000009.1"/>
</dbReference>
<proteinExistence type="predicted"/>
<evidence type="ECO:0000256" key="2">
    <source>
        <dbReference type="SAM" id="SignalP"/>
    </source>
</evidence>
<dbReference type="AlphaFoldDB" id="A0A8X8K5C5"/>
<organism evidence="3 4">
    <name type="scientific">Stenotrophomonas lacuserhaii</name>
    <dbReference type="NCBI Taxonomy" id="2760084"/>
    <lineage>
        <taxon>Bacteria</taxon>
        <taxon>Pseudomonadati</taxon>
        <taxon>Pseudomonadota</taxon>
        <taxon>Gammaproteobacteria</taxon>
        <taxon>Lysobacterales</taxon>
        <taxon>Lysobacteraceae</taxon>
        <taxon>Stenotrophomonas</taxon>
    </lineage>
</organism>
<feature type="region of interest" description="Disordered" evidence="1">
    <location>
        <begin position="405"/>
        <end position="427"/>
    </location>
</feature>
<protein>
    <submittedName>
        <fullName evidence="3">Uncharacterized protein</fullName>
    </submittedName>
</protein>
<evidence type="ECO:0000313" key="3">
    <source>
        <dbReference type="EMBL" id="MBD7954626.1"/>
    </source>
</evidence>
<evidence type="ECO:0000256" key="1">
    <source>
        <dbReference type="SAM" id="MobiDB-lite"/>
    </source>
</evidence>